<evidence type="ECO:0000313" key="5">
    <source>
        <dbReference type="EMBL" id="QGU05087.1"/>
    </source>
</evidence>
<evidence type="ECO:0000259" key="4">
    <source>
        <dbReference type="Pfam" id="PF24481"/>
    </source>
</evidence>
<dbReference type="Pfam" id="PF02591">
    <property type="entry name" value="Zn_ribbon_9"/>
    <property type="match status" value="1"/>
</dbReference>
<protein>
    <submittedName>
        <fullName evidence="5">Zinc ribbon domain protein</fullName>
    </submittedName>
</protein>
<feature type="domain" description="CT398-like coiled coil hairpin" evidence="4">
    <location>
        <begin position="20"/>
        <end position="189"/>
    </location>
</feature>
<feature type="compositionally biased region" description="Basic and acidic residues" evidence="2">
    <location>
        <begin position="75"/>
        <end position="84"/>
    </location>
</feature>
<sequence>MKLDPKQQAVLLELANTERSLEVVGDKAFVTPEQTEYERLVQEQQRMLNASASARMAVDDMEAEILRIQEDERKLRKRERDDKAQLTAETDPERRRELEHDRYSAKSRIADLMSELAESHNQIHALRNNLDVHGAKSDELTRQLEMAKRAADAANAAAAAVTDPETRIAELRSQLPADVLAEYEAQKNDSDVGAADFNGRTCGGCYIVLSGMDQERVRRAPADELPHCPECGTYLVRKQS</sequence>
<feature type="coiled-coil region" evidence="1">
    <location>
        <begin position="109"/>
        <end position="157"/>
    </location>
</feature>
<dbReference type="InterPro" id="IPR056003">
    <property type="entry name" value="CT398_CC_hairpin"/>
</dbReference>
<evidence type="ECO:0000313" key="6">
    <source>
        <dbReference type="Proteomes" id="UP000425178"/>
    </source>
</evidence>
<organism evidence="5 6">
    <name type="scientific">Corynebacterium comes</name>
    <dbReference type="NCBI Taxonomy" id="2675218"/>
    <lineage>
        <taxon>Bacteria</taxon>
        <taxon>Bacillati</taxon>
        <taxon>Actinomycetota</taxon>
        <taxon>Actinomycetes</taxon>
        <taxon>Mycobacteriales</taxon>
        <taxon>Corynebacteriaceae</taxon>
        <taxon>Corynebacterium</taxon>
    </lineage>
</organism>
<evidence type="ECO:0000256" key="1">
    <source>
        <dbReference type="SAM" id="Coils"/>
    </source>
</evidence>
<dbReference type="RefSeq" id="WP_156228572.1">
    <property type="nucleotide sequence ID" value="NZ_CP046453.1"/>
</dbReference>
<feature type="domain" description="C4-type zinc ribbon" evidence="3">
    <location>
        <begin position="201"/>
        <end position="235"/>
    </location>
</feature>
<dbReference type="InterPro" id="IPR003743">
    <property type="entry name" value="Zf-RING_7"/>
</dbReference>
<dbReference type="AlphaFoldDB" id="A0A6B8VZE9"/>
<reference evidence="5 6" key="1">
    <citation type="journal article" date="2021" name="Int. J. Syst. Evol. Microbiol.">
        <title>Classification of three corynebacterial strains isolated from a small paddock in North Rhine-Westphalia: proposal of &lt;i&gt;Corynebacterium kalinowskii&lt;/i&gt; sp. nov., &lt;i&gt;Corynebacterium comes&lt;/i&gt; sp. nov. and &lt;i&gt;Corynebacterium occultum&lt;/i&gt; sp. nov.</title>
        <authorList>
            <person name="Schaffert L."/>
            <person name="Ruwe M."/>
            <person name="Milse J."/>
            <person name="Hanuschka K."/>
            <person name="Ortseifen V."/>
            <person name="Droste J."/>
            <person name="Brandt D."/>
            <person name="Schl L."/>
            <person name="Kutter Y."/>
            <person name="Vinke S."/>
            <person name="Vieh P."/>
            <person name="Jacob L."/>
            <person name="L N.C."/>
            <person name="Schulte-Berndt E."/>
            <person name="Hain C."/>
            <person name="Linder M."/>
            <person name="Schmidt P."/>
            <person name="Wollenschl L."/>
            <person name="Luttermann T."/>
            <person name="Thieme E."/>
            <person name="Hassa J."/>
            <person name="Haak M."/>
            <person name="Wittchen M."/>
            <person name="Mentz A."/>
            <person name="Persicke M."/>
            <person name="Busche T."/>
            <person name="R C."/>
        </authorList>
    </citation>
    <scope>NUCLEOTIDE SEQUENCE [LARGE SCALE GENOMIC DNA]</scope>
    <source>
        <strain evidence="5 6">2019</strain>
    </source>
</reference>
<dbReference type="KEGG" id="ccoe:CETAM_09170"/>
<dbReference type="Gene3D" id="1.10.287.1490">
    <property type="match status" value="1"/>
</dbReference>
<feature type="compositionally biased region" description="Basic and acidic residues" evidence="2">
    <location>
        <begin position="91"/>
        <end position="102"/>
    </location>
</feature>
<gene>
    <name evidence="5" type="ORF">CETAM_09170</name>
</gene>
<dbReference type="Proteomes" id="UP000425178">
    <property type="component" value="Chromosome"/>
</dbReference>
<accession>A0A6B8VZE9</accession>
<keyword evidence="1" id="KW-0175">Coiled coil</keyword>
<evidence type="ECO:0000259" key="3">
    <source>
        <dbReference type="Pfam" id="PF02591"/>
    </source>
</evidence>
<name>A0A6B8VZE9_9CORY</name>
<dbReference type="Pfam" id="PF24481">
    <property type="entry name" value="CT398_CC"/>
    <property type="match status" value="1"/>
</dbReference>
<dbReference type="EMBL" id="CP046453">
    <property type="protein sequence ID" value="QGU05087.1"/>
    <property type="molecule type" value="Genomic_DNA"/>
</dbReference>
<evidence type="ECO:0000256" key="2">
    <source>
        <dbReference type="SAM" id="MobiDB-lite"/>
    </source>
</evidence>
<keyword evidence="6" id="KW-1185">Reference proteome</keyword>
<feature type="region of interest" description="Disordered" evidence="2">
    <location>
        <begin position="75"/>
        <end position="102"/>
    </location>
</feature>
<proteinExistence type="predicted"/>